<name>A0A433D1Q5_9FUNG</name>
<protein>
    <submittedName>
        <fullName evidence="1">Uncharacterized protein</fullName>
    </submittedName>
</protein>
<accession>A0A433D1Q5</accession>
<evidence type="ECO:0000313" key="1">
    <source>
        <dbReference type="EMBL" id="RUP44768.1"/>
    </source>
</evidence>
<keyword evidence="2" id="KW-1185">Reference proteome</keyword>
<dbReference type="EMBL" id="RBNI01008354">
    <property type="protein sequence ID" value="RUP44768.1"/>
    <property type="molecule type" value="Genomic_DNA"/>
</dbReference>
<proteinExistence type="predicted"/>
<evidence type="ECO:0000313" key="2">
    <source>
        <dbReference type="Proteomes" id="UP000268093"/>
    </source>
</evidence>
<organism evidence="1 2">
    <name type="scientific">Jimgerdemannia flammicorona</name>
    <dbReference type="NCBI Taxonomy" id="994334"/>
    <lineage>
        <taxon>Eukaryota</taxon>
        <taxon>Fungi</taxon>
        <taxon>Fungi incertae sedis</taxon>
        <taxon>Mucoromycota</taxon>
        <taxon>Mucoromycotina</taxon>
        <taxon>Endogonomycetes</taxon>
        <taxon>Endogonales</taxon>
        <taxon>Endogonaceae</taxon>
        <taxon>Jimgerdemannia</taxon>
    </lineage>
</organism>
<sequence>MELVKWFSLAKSSSATSSVVLILPVVIRSSDGRDAYQSCTRCSASVISRSVMWSALVWKGFGVKTHFRMEFKMVMAWPASSFSSSSGSGNPSSACMLNTISAEMVDSAISYFCRQRSTRTSTQHVRLKVSHSARETRGNGESPCEVSNMPQYCDCIMMKAMRIPKPRKCHALSTCRLSMANLSQKQRATRLIRLGSSNMESHSKSHARSKRSEVNSGDRSLFGLLLVLLK</sequence>
<comment type="caution">
    <text evidence="1">The sequence shown here is derived from an EMBL/GenBank/DDBJ whole genome shotgun (WGS) entry which is preliminary data.</text>
</comment>
<dbReference type="AlphaFoldDB" id="A0A433D1Q5"/>
<gene>
    <name evidence="1" type="ORF">BC936DRAFT_149034</name>
</gene>
<dbReference type="Proteomes" id="UP000268093">
    <property type="component" value="Unassembled WGS sequence"/>
</dbReference>
<reference evidence="1 2" key="1">
    <citation type="journal article" date="2018" name="New Phytol.">
        <title>Phylogenomics of Endogonaceae and evolution of mycorrhizas within Mucoromycota.</title>
        <authorList>
            <person name="Chang Y."/>
            <person name="Desiro A."/>
            <person name="Na H."/>
            <person name="Sandor L."/>
            <person name="Lipzen A."/>
            <person name="Clum A."/>
            <person name="Barry K."/>
            <person name="Grigoriev I.V."/>
            <person name="Martin F.M."/>
            <person name="Stajich J.E."/>
            <person name="Smith M.E."/>
            <person name="Bonito G."/>
            <person name="Spatafora J.W."/>
        </authorList>
    </citation>
    <scope>NUCLEOTIDE SEQUENCE [LARGE SCALE GENOMIC DNA]</scope>
    <source>
        <strain evidence="1 2">GMNB39</strain>
    </source>
</reference>